<accession>A0A7Y0XDB1</accession>
<dbReference type="AlphaFoldDB" id="A0A7Y0XDB1"/>
<reference evidence="2 3" key="1">
    <citation type="submission" date="2020-04" db="EMBL/GenBank/DDBJ databases">
        <title>Whole-genome sequencing of Vibrio spp. from China reveals different genetic environments of blaCTX-M-14 among diverse lineages.</title>
        <authorList>
            <person name="Zheng Z."/>
            <person name="Ye L."/>
            <person name="Chen S."/>
        </authorList>
    </citation>
    <scope>NUCLEOTIDE SEQUENCE [LARGE SCALE GENOMIC DNA]</scope>
    <source>
        <strain evidence="2 3">Vb0551</strain>
    </source>
</reference>
<dbReference type="Proteomes" id="UP000518904">
    <property type="component" value="Unassembled WGS sequence"/>
</dbReference>
<evidence type="ECO:0000313" key="3">
    <source>
        <dbReference type="Proteomes" id="UP000518904"/>
    </source>
</evidence>
<feature type="non-terminal residue" evidence="2">
    <location>
        <position position="1"/>
    </location>
</feature>
<gene>
    <name evidence="2" type="ORF">HKB16_14905</name>
</gene>
<feature type="region of interest" description="Disordered" evidence="1">
    <location>
        <begin position="1"/>
        <end position="23"/>
    </location>
</feature>
<evidence type="ECO:0000256" key="1">
    <source>
        <dbReference type="SAM" id="MobiDB-lite"/>
    </source>
</evidence>
<dbReference type="EMBL" id="JABCLB010001478">
    <property type="protein sequence ID" value="NMU84174.1"/>
    <property type="molecule type" value="Genomic_DNA"/>
</dbReference>
<protein>
    <submittedName>
        <fullName evidence="2">Transcriptional regulator</fullName>
    </submittedName>
</protein>
<proteinExistence type="predicted"/>
<evidence type="ECO:0000313" key="2">
    <source>
        <dbReference type="EMBL" id="NMU84174.1"/>
    </source>
</evidence>
<organism evidence="2 3">
    <name type="scientific">Vibrio parahaemolyticus</name>
    <dbReference type="NCBI Taxonomy" id="670"/>
    <lineage>
        <taxon>Bacteria</taxon>
        <taxon>Pseudomonadati</taxon>
        <taxon>Pseudomonadota</taxon>
        <taxon>Gammaproteobacteria</taxon>
        <taxon>Vibrionales</taxon>
        <taxon>Vibrionaceae</taxon>
        <taxon>Vibrio</taxon>
    </lineage>
</organism>
<sequence>FKADEVDQWVRSGGASDDSKEEK</sequence>
<comment type="caution">
    <text evidence="2">The sequence shown here is derived from an EMBL/GenBank/DDBJ whole genome shotgun (WGS) entry which is preliminary data.</text>
</comment>
<name>A0A7Y0XDB1_VIBPH</name>